<dbReference type="Gene3D" id="1.10.10.10">
    <property type="entry name" value="Winged helix-like DNA-binding domain superfamily/Winged helix DNA-binding domain"/>
    <property type="match status" value="1"/>
</dbReference>
<dbReference type="InterPro" id="IPR041614">
    <property type="entry name" value="DprA_WH"/>
</dbReference>
<evidence type="ECO:0000256" key="1">
    <source>
        <dbReference type="ARBA" id="ARBA00006525"/>
    </source>
</evidence>
<evidence type="ECO:0000313" key="5">
    <source>
        <dbReference type="Proteomes" id="UP001596047"/>
    </source>
</evidence>
<reference evidence="5" key="1">
    <citation type="journal article" date="2019" name="Int. J. Syst. Evol. Microbiol.">
        <title>The Global Catalogue of Microorganisms (GCM) 10K type strain sequencing project: providing services to taxonomists for standard genome sequencing and annotation.</title>
        <authorList>
            <consortium name="The Broad Institute Genomics Platform"/>
            <consortium name="The Broad Institute Genome Sequencing Center for Infectious Disease"/>
            <person name="Wu L."/>
            <person name="Ma J."/>
        </authorList>
    </citation>
    <scope>NUCLEOTIDE SEQUENCE [LARGE SCALE GENOMIC DNA]</scope>
    <source>
        <strain evidence="5">CGMCC 1.3240</strain>
    </source>
</reference>
<dbReference type="PANTHER" id="PTHR43022">
    <property type="entry name" value="PROTEIN SMF"/>
    <property type="match status" value="1"/>
</dbReference>
<protein>
    <submittedName>
        <fullName evidence="4">DNA-processing protein DprA</fullName>
    </submittedName>
</protein>
<dbReference type="RefSeq" id="WP_379187493.1">
    <property type="nucleotide sequence ID" value="NZ_JBHSOW010000028.1"/>
</dbReference>
<feature type="domain" description="DprA winged helix" evidence="3">
    <location>
        <begin position="316"/>
        <end position="366"/>
    </location>
</feature>
<dbReference type="InterPro" id="IPR003488">
    <property type="entry name" value="DprA"/>
</dbReference>
<accession>A0ABW0VSY9</accession>
<name>A0ABW0VSY9_9BACL</name>
<sequence>MHNNEAMQKEILITLHETPGIGWQTIRKAVQFGAWHSYERFTPEAWISSVGLRPEQAQSLKEAFNRQNIEHRNKRMEELGITVITPFDKEYPELLKQSAQHPWVLYTIGQIELLHRPCVAIVGTRVPTAYGRRTASDLGEQLSANGLTVVSGLARGIDGTAHEGALRGRGSTIAVLGTPVDTVYPKEHRALYQEIVKRGLIVSEYPLGTPFHPGLFPQRNRIIAGLSLGTVVVEAAQRSGSLITADQALEMSRDVFAVPGQISSPKSTGTNDLIRQGAKLISSVQDILEEYSNLLPKKTENSNKIMKTLSSEEAIMTKDEAIIYEFLQDAPRSTDELHELSAFPFGLLHAVLINLTIKRKIEQHPGSIYSVT</sequence>
<gene>
    <name evidence="4" type="primary">dprA</name>
    <name evidence="4" type="ORF">ACFPYJ_07655</name>
</gene>
<organism evidence="4 5">
    <name type="scientific">Paenibacillus solisilvae</name>
    <dbReference type="NCBI Taxonomy" id="2486751"/>
    <lineage>
        <taxon>Bacteria</taxon>
        <taxon>Bacillati</taxon>
        <taxon>Bacillota</taxon>
        <taxon>Bacilli</taxon>
        <taxon>Bacillales</taxon>
        <taxon>Paenibacillaceae</taxon>
        <taxon>Paenibacillus</taxon>
    </lineage>
</organism>
<dbReference type="NCBIfam" id="TIGR00732">
    <property type="entry name" value="dprA"/>
    <property type="match status" value="1"/>
</dbReference>
<comment type="caution">
    <text evidence="4">The sequence shown here is derived from an EMBL/GenBank/DDBJ whole genome shotgun (WGS) entry which is preliminary data.</text>
</comment>
<dbReference type="EMBL" id="JBHSOW010000028">
    <property type="protein sequence ID" value="MFC5649005.1"/>
    <property type="molecule type" value="Genomic_DNA"/>
</dbReference>
<dbReference type="Pfam" id="PF02481">
    <property type="entry name" value="DNA_processg_A"/>
    <property type="match status" value="1"/>
</dbReference>
<feature type="domain" description="Smf/DprA SLOG" evidence="2">
    <location>
        <begin position="83"/>
        <end position="291"/>
    </location>
</feature>
<dbReference type="Gene3D" id="3.40.50.450">
    <property type="match status" value="1"/>
</dbReference>
<dbReference type="Proteomes" id="UP001596047">
    <property type="component" value="Unassembled WGS sequence"/>
</dbReference>
<evidence type="ECO:0000259" key="2">
    <source>
        <dbReference type="Pfam" id="PF02481"/>
    </source>
</evidence>
<dbReference type="Pfam" id="PF17782">
    <property type="entry name" value="WHD_DprA"/>
    <property type="match status" value="1"/>
</dbReference>
<proteinExistence type="inferred from homology"/>
<dbReference type="InterPro" id="IPR036388">
    <property type="entry name" value="WH-like_DNA-bd_sf"/>
</dbReference>
<keyword evidence="5" id="KW-1185">Reference proteome</keyword>
<evidence type="ECO:0000259" key="3">
    <source>
        <dbReference type="Pfam" id="PF17782"/>
    </source>
</evidence>
<evidence type="ECO:0000313" key="4">
    <source>
        <dbReference type="EMBL" id="MFC5649005.1"/>
    </source>
</evidence>
<dbReference type="SUPFAM" id="SSF102405">
    <property type="entry name" value="MCP/YpsA-like"/>
    <property type="match status" value="1"/>
</dbReference>
<dbReference type="PANTHER" id="PTHR43022:SF1">
    <property type="entry name" value="PROTEIN SMF"/>
    <property type="match status" value="1"/>
</dbReference>
<comment type="similarity">
    <text evidence="1">Belongs to the DprA/Smf family.</text>
</comment>
<dbReference type="InterPro" id="IPR057666">
    <property type="entry name" value="DrpA_SLOG"/>
</dbReference>